<dbReference type="GO" id="GO:0000026">
    <property type="term" value="F:alpha-1,2-mannosyltransferase activity"/>
    <property type="evidence" value="ECO:0007669"/>
    <property type="project" value="TreeGrafter"/>
</dbReference>
<comment type="caution">
    <text evidence="12">The sequence shown here is derived from an EMBL/GenBank/DDBJ whole genome shotgun (WGS) entry which is preliminary data.</text>
</comment>
<evidence type="ECO:0000256" key="7">
    <source>
        <dbReference type="ARBA" id="ARBA00022824"/>
    </source>
</evidence>
<evidence type="ECO:0000256" key="10">
    <source>
        <dbReference type="ARBA" id="ARBA00038466"/>
    </source>
</evidence>
<feature type="transmembrane region" description="Helical" evidence="11">
    <location>
        <begin position="352"/>
        <end position="371"/>
    </location>
</feature>
<evidence type="ECO:0000313" key="12">
    <source>
        <dbReference type="EMBL" id="RMX95781.1"/>
    </source>
</evidence>
<evidence type="ECO:0000256" key="6">
    <source>
        <dbReference type="ARBA" id="ARBA00022692"/>
    </source>
</evidence>
<evidence type="ECO:0000256" key="2">
    <source>
        <dbReference type="ARBA" id="ARBA00004687"/>
    </source>
</evidence>
<evidence type="ECO:0000256" key="11">
    <source>
        <dbReference type="RuleBase" id="RU363075"/>
    </source>
</evidence>
<keyword evidence="3" id="KW-0337">GPI-anchor biosynthesis</keyword>
<feature type="transmembrane region" description="Helical" evidence="11">
    <location>
        <begin position="7"/>
        <end position="24"/>
    </location>
</feature>
<organism evidence="12 13">
    <name type="scientific">Hortaea werneckii</name>
    <name type="common">Black yeast</name>
    <name type="synonym">Cladosporium werneckii</name>
    <dbReference type="NCBI Taxonomy" id="91943"/>
    <lineage>
        <taxon>Eukaryota</taxon>
        <taxon>Fungi</taxon>
        <taxon>Dikarya</taxon>
        <taxon>Ascomycota</taxon>
        <taxon>Pezizomycotina</taxon>
        <taxon>Dothideomycetes</taxon>
        <taxon>Dothideomycetidae</taxon>
        <taxon>Mycosphaerellales</taxon>
        <taxon>Teratosphaeriaceae</taxon>
        <taxon>Hortaea</taxon>
    </lineage>
</organism>
<sequence length="520" mass="58733">MRRGSLYLFLVLVRIYFAISTSYIHPDEHFQGPEIIAGIILIGKVGEIFGWPVHRTWEFTSEQPIRSIFPLRLIYGPPLTLLKWLAEGAGYEVSPMAVFYVLRVQMFLLSFVLEDWALHELLPFKPQRATALLLVASSYVTSTFQMHTFSNSLETITVLWCLVLIGRMKDDREHTQVKLCMALAFLGVLGIFNRITFPVFLLVPGIRLLPDLAAKPWRLLVVLLAGSLTALMAVAMDTEYYTGSRLNFSTLFQDCILTPYNNMLYNMDSANLAQHGSHPFWQHFIANLPQLLGPAIPLLLFSSRRNILFWSAITGITVLSCFNHQEARFLLPAVPLLLASIRLPDSPKVRRTWFGIWILFNILAATIFGLYHQAGVLPVQDWIRQHEANNPQHVFWWKTYSPPRWLLGQANAQITTTDLMGMSGLQMMDRLSQSISCERGAANEVLLVAPGSATFLDAFTSKAEGEASELSFDLAFSHRQHIGLDDLDFGDDGFEPTIQRVFGRRGLDVWRVSKLCPASG</sequence>
<evidence type="ECO:0000256" key="5">
    <source>
        <dbReference type="ARBA" id="ARBA00022679"/>
    </source>
</evidence>
<feature type="transmembrane region" description="Helical" evidence="11">
    <location>
        <begin position="180"/>
        <end position="205"/>
    </location>
</feature>
<evidence type="ECO:0000256" key="1">
    <source>
        <dbReference type="ARBA" id="ARBA00004477"/>
    </source>
</evidence>
<keyword evidence="5" id="KW-0808">Transferase</keyword>
<keyword evidence="9 11" id="KW-0472">Membrane</keyword>
<dbReference type="InterPro" id="IPR005599">
    <property type="entry name" value="GPI_mannosylTrfase"/>
</dbReference>
<comment type="similarity">
    <text evidence="10">Belongs to the glycosyltransferase 22 family. PIGZ subfamily.</text>
</comment>
<proteinExistence type="inferred from homology"/>
<dbReference type="PANTHER" id="PTHR22760:SF3">
    <property type="entry name" value="GPI MANNOSYLTRANSFERASE 4"/>
    <property type="match status" value="1"/>
</dbReference>
<keyword evidence="4 11" id="KW-0328">Glycosyltransferase</keyword>
<dbReference type="PANTHER" id="PTHR22760">
    <property type="entry name" value="GLYCOSYLTRANSFERASE"/>
    <property type="match status" value="1"/>
</dbReference>
<evidence type="ECO:0000256" key="4">
    <source>
        <dbReference type="ARBA" id="ARBA00022676"/>
    </source>
</evidence>
<feature type="transmembrane region" description="Helical" evidence="11">
    <location>
        <begin position="152"/>
        <end position="168"/>
    </location>
</feature>
<dbReference type="EMBL" id="QWIK01001299">
    <property type="protein sequence ID" value="RMX95781.1"/>
    <property type="molecule type" value="Genomic_DNA"/>
</dbReference>
<dbReference type="AlphaFoldDB" id="A0A3M6XYK7"/>
<comment type="pathway">
    <text evidence="2">Glycolipid biosynthesis; glycosylphosphatidylinositol-anchor biosynthesis.</text>
</comment>
<keyword evidence="6 11" id="KW-0812">Transmembrane</keyword>
<protein>
    <recommendedName>
        <fullName evidence="11">Mannosyltransferase</fullName>
        <ecNumber evidence="11">2.4.1.-</ecNumber>
    </recommendedName>
</protein>
<evidence type="ECO:0000256" key="9">
    <source>
        <dbReference type="ARBA" id="ARBA00023136"/>
    </source>
</evidence>
<reference evidence="12 13" key="1">
    <citation type="journal article" date="2018" name="BMC Genomics">
        <title>Genomic evidence for intraspecific hybridization in a clonal and extremely halotolerant yeast.</title>
        <authorList>
            <person name="Gostincar C."/>
            <person name="Stajich J.E."/>
            <person name="Zupancic J."/>
            <person name="Zalar P."/>
            <person name="Gunde-Cimerman N."/>
        </authorList>
    </citation>
    <scope>NUCLEOTIDE SEQUENCE [LARGE SCALE GENOMIC DNA]</scope>
    <source>
        <strain evidence="12 13">EXF-6654</strain>
    </source>
</reference>
<dbReference type="Pfam" id="PF03901">
    <property type="entry name" value="Glyco_transf_22"/>
    <property type="match status" value="1"/>
</dbReference>
<keyword evidence="7 11" id="KW-0256">Endoplasmic reticulum</keyword>
<comment type="subcellular location">
    <subcellularLocation>
        <location evidence="1 11">Endoplasmic reticulum membrane</location>
        <topology evidence="1 11">Multi-pass membrane protein</topology>
    </subcellularLocation>
</comment>
<gene>
    <name evidence="12" type="ORF">D0868_11541</name>
</gene>
<evidence type="ECO:0000313" key="13">
    <source>
        <dbReference type="Proteomes" id="UP000282582"/>
    </source>
</evidence>
<accession>A0A3M6XYK7</accession>
<dbReference type="EC" id="2.4.1.-" evidence="11"/>
<dbReference type="GO" id="GO:0006506">
    <property type="term" value="P:GPI anchor biosynthetic process"/>
    <property type="evidence" value="ECO:0007669"/>
    <property type="project" value="UniProtKB-KW"/>
</dbReference>
<name>A0A3M6XYK7_HORWE</name>
<feature type="transmembrane region" description="Helical" evidence="11">
    <location>
        <begin position="217"/>
        <end position="236"/>
    </location>
</feature>
<dbReference type="VEuPathDB" id="FungiDB:BTJ68_13504"/>
<dbReference type="Proteomes" id="UP000282582">
    <property type="component" value="Unassembled WGS sequence"/>
</dbReference>
<evidence type="ECO:0000256" key="3">
    <source>
        <dbReference type="ARBA" id="ARBA00022502"/>
    </source>
</evidence>
<evidence type="ECO:0000256" key="8">
    <source>
        <dbReference type="ARBA" id="ARBA00022989"/>
    </source>
</evidence>
<dbReference type="GO" id="GO:0005789">
    <property type="term" value="C:endoplasmic reticulum membrane"/>
    <property type="evidence" value="ECO:0007669"/>
    <property type="project" value="UniProtKB-SubCell"/>
</dbReference>
<keyword evidence="8 11" id="KW-1133">Transmembrane helix</keyword>